<evidence type="ECO:0000256" key="1">
    <source>
        <dbReference type="SAM" id="Coils"/>
    </source>
</evidence>
<feature type="domain" description="Integrase catalytic" evidence="3">
    <location>
        <begin position="293"/>
        <end position="380"/>
    </location>
</feature>
<evidence type="ECO:0000313" key="4">
    <source>
        <dbReference type="EMBL" id="KAJ8364869.1"/>
    </source>
</evidence>
<dbReference type="InterPro" id="IPR041588">
    <property type="entry name" value="Integrase_H2C2"/>
</dbReference>
<evidence type="ECO:0000259" key="3">
    <source>
        <dbReference type="PROSITE" id="PS50994"/>
    </source>
</evidence>
<evidence type="ECO:0000313" key="5">
    <source>
        <dbReference type="Proteomes" id="UP001152622"/>
    </source>
</evidence>
<sequence>MKPLTVALDILQGEENCYYGTLLPTLEVLMSKTLEMKDDLTVATGLPEAIVQAIKRRFASVLESNDAMLAAVTLPKFKLRWLRDQKKKEMVKGILAAECHKFVSGPVQQSAKNPLSPTTPPDSGSSKEQDFFCFEEDDDTFSTVETEGTYEKDVCKNLRQSIPLASEKFSLRGDSLYYGDRRVILTEEKKVAVLTEVHAGHFRPRRMQEKIAPRFYWRGITQDTLDWVRTCPDCQRFEKLKTEAPELKPIKPVSPWHMVGVDLFGPMLKSTKGNRYCLTLTDYFTKWVEARTFAKKTAANTEIAFKELGIKHRVSSAYHPQTNGLDERTNQTIKASIGKTIRGQRERWEDNLREIVYANNTCVQASTRDTTWLASESTSESVLLGDAEMCRSELEEELLEWEEEMEAQVQSLADHTYVSPTQAWEKELHPHQVQLGKDVFIADVRRADMEA</sequence>
<organism evidence="4 5">
    <name type="scientific">Synaphobranchus kaupii</name>
    <name type="common">Kaup's arrowtooth eel</name>
    <dbReference type="NCBI Taxonomy" id="118154"/>
    <lineage>
        <taxon>Eukaryota</taxon>
        <taxon>Metazoa</taxon>
        <taxon>Chordata</taxon>
        <taxon>Craniata</taxon>
        <taxon>Vertebrata</taxon>
        <taxon>Euteleostomi</taxon>
        <taxon>Actinopterygii</taxon>
        <taxon>Neopterygii</taxon>
        <taxon>Teleostei</taxon>
        <taxon>Anguilliformes</taxon>
        <taxon>Synaphobranchidae</taxon>
        <taxon>Synaphobranchus</taxon>
    </lineage>
</organism>
<dbReference type="InterPro" id="IPR036397">
    <property type="entry name" value="RNaseH_sf"/>
</dbReference>
<dbReference type="Gene3D" id="3.30.420.10">
    <property type="entry name" value="Ribonuclease H-like superfamily/Ribonuclease H"/>
    <property type="match status" value="2"/>
</dbReference>
<keyword evidence="5" id="KW-1185">Reference proteome</keyword>
<gene>
    <name evidence="4" type="ORF">SKAU_G00137000</name>
</gene>
<keyword evidence="1" id="KW-0175">Coiled coil</keyword>
<accession>A0A9Q1FRS8</accession>
<name>A0A9Q1FRS8_SYNKA</name>
<feature type="compositionally biased region" description="Polar residues" evidence="2">
    <location>
        <begin position="107"/>
        <end position="124"/>
    </location>
</feature>
<dbReference type="InterPro" id="IPR052160">
    <property type="entry name" value="Gypsy_RT_Integrase-like"/>
</dbReference>
<proteinExistence type="predicted"/>
<comment type="caution">
    <text evidence="4">The sequence shown here is derived from an EMBL/GenBank/DDBJ whole genome shotgun (WGS) entry which is preliminary data.</text>
</comment>
<evidence type="ECO:0000256" key="2">
    <source>
        <dbReference type="SAM" id="MobiDB-lite"/>
    </source>
</evidence>
<dbReference type="PANTHER" id="PTHR47266">
    <property type="entry name" value="ENDONUCLEASE-RELATED"/>
    <property type="match status" value="1"/>
</dbReference>
<dbReference type="SUPFAM" id="SSF53098">
    <property type="entry name" value="Ribonuclease H-like"/>
    <property type="match status" value="2"/>
</dbReference>
<dbReference type="Gene3D" id="1.10.340.70">
    <property type="match status" value="1"/>
</dbReference>
<dbReference type="InterPro" id="IPR012337">
    <property type="entry name" value="RNaseH-like_sf"/>
</dbReference>
<protein>
    <recommendedName>
        <fullName evidence="3">Integrase catalytic domain-containing protein</fullName>
    </recommendedName>
</protein>
<feature type="region of interest" description="Disordered" evidence="2">
    <location>
        <begin position="107"/>
        <end position="129"/>
    </location>
</feature>
<dbReference type="InterPro" id="IPR001584">
    <property type="entry name" value="Integrase_cat-core"/>
</dbReference>
<dbReference type="OrthoDB" id="9386368at2759"/>
<dbReference type="GO" id="GO:0015074">
    <property type="term" value="P:DNA integration"/>
    <property type="evidence" value="ECO:0007669"/>
    <property type="project" value="InterPro"/>
</dbReference>
<dbReference type="Proteomes" id="UP001152622">
    <property type="component" value="Chromosome 4"/>
</dbReference>
<feature type="coiled-coil region" evidence="1">
    <location>
        <begin position="384"/>
        <end position="411"/>
    </location>
</feature>
<dbReference type="AlphaFoldDB" id="A0A9Q1FRS8"/>
<dbReference type="PROSITE" id="PS50994">
    <property type="entry name" value="INTEGRASE"/>
    <property type="match status" value="1"/>
</dbReference>
<dbReference type="GO" id="GO:0003676">
    <property type="term" value="F:nucleic acid binding"/>
    <property type="evidence" value="ECO:0007669"/>
    <property type="project" value="InterPro"/>
</dbReference>
<dbReference type="EMBL" id="JAINUF010000004">
    <property type="protein sequence ID" value="KAJ8364869.1"/>
    <property type="molecule type" value="Genomic_DNA"/>
</dbReference>
<dbReference type="Pfam" id="PF17921">
    <property type="entry name" value="Integrase_H2C2"/>
    <property type="match status" value="1"/>
</dbReference>
<reference evidence="4" key="1">
    <citation type="journal article" date="2023" name="Science">
        <title>Genome structures resolve the early diversification of teleost fishes.</title>
        <authorList>
            <person name="Parey E."/>
            <person name="Louis A."/>
            <person name="Montfort J."/>
            <person name="Bouchez O."/>
            <person name="Roques C."/>
            <person name="Iampietro C."/>
            <person name="Lluch J."/>
            <person name="Castinel A."/>
            <person name="Donnadieu C."/>
            <person name="Desvignes T."/>
            <person name="Floi Bucao C."/>
            <person name="Jouanno E."/>
            <person name="Wen M."/>
            <person name="Mejri S."/>
            <person name="Dirks R."/>
            <person name="Jansen H."/>
            <person name="Henkel C."/>
            <person name="Chen W.J."/>
            <person name="Zahm M."/>
            <person name="Cabau C."/>
            <person name="Klopp C."/>
            <person name="Thompson A.W."/>
            <person name="Robinson-Rechavi M."/>
            <person name="Braasch I."/>
            <person name="Lecointre G."/>
            <person name="Bobe J."/>
            <person name="Postlethwait J.H."/>
            <person name="Berthelot C."/>
            <person name="Roest Crollius H."/>
            <person name="Guiguen Y."/>
        </authorList>
    </citation>
    <scope>NUCLEOTIDE SEQUENCE</scope>
    <source>
        <strain evidence="4">WJC10195</strain>
    </source>
</reference>